<evidence type="ECO:0000313" key="3">
    <source>
        <dbReference type="Proteomes" id="UP000658320"/>
    </source>
</evidence>
<dbReference type="AlphaFoldDB" id="A0A918FKJ7"/>
<keyword evidence="3" id="KW-1185">Reference proteome</keyword>
<name>A0A918FKJ7_9ACTN</name>
<sequence>MRGPDGVFRMYVSHITGIPDRREGHDRRIVHYTSSDPWHWLPPVIDSRVHPLPDGSGRHMRYKDEAHGSHT</sequence>
<gene>
    <name evidence="2" type="ORF">GCM10010251_75650</name>
</gene>
<accession>A0A918FKJ7</accession>
<dbReference type="Proteomes" id="UP000658320">
    <property type="component" value="Unassembled WGS sequence"/>
</dbReference>
<feature type="region of interest" description="Disordered" evidence="1">
    <location>
        <begin position="51"/>
        <end position="71"/>
    </location>
</feature>
<proteinExistence type="predicted"/>
<comment type="caution">
    <text evidence="2">The sequence shown here is derived from an EMBL/GenBank/DDBJ whole genome shotgun (WGS) entry which is preliminary data.</text>
</comment>
<dbReference type="RefSeq" id="WP_189942527.1">
    <property type="nucleotide sequence ID" value="NZ_BMSX01000023.1"/>
</dbReference>
<evidence type="ECO:0000313" key="2">
    <source>
        <dbReference type="EMBL" id="GGR47476.1"/>
    </source>
</evidence>
<reference evidence="2" key="1">
    <citation type="journal article" date="2014" name="Int. J. Syst. Evol. Microbiol.">
        <title>Complete genome sequence of Corynebacterium casei LMG S-19264T (=DSM 44701T), isolated from a smear-ripened cheese.</title>
        <authorList>
            <consortium name="US DOE Joint Genome Institute (JGI-PGF)"/>
            <person name="Walter F."/>
            <person name="Albersmeier A."/>
            <person name="Kalinowski J."/>
            <person name="Ruckert C."/>
        </authorList>
    </citation>
    <scope>NUCLEOTIDE SEQUENCE</scope>
    <source>
        <strain evidence="2">JCM 4346</strain>
    </source>
</reference>
<evidence type="ECO:0000256" key="1">
    <source>
        <dbReference type="SAM" id="MobiDB-lite"/>
    </source>
</evidence>
<reference evidence="2" key="2">
    <citation type="submission" date="2020-09" db="EMBL/GenBank/DDBJ databases">
        <authorList>
            <person name="Sun Q."/>
            <person name="Ohkuma M."/>
        </authorList>
    </citation>
    <scope>NUCLEOTIDE SEQUENCE</scope>
    <source>
        <strain evidence="2">JCM 4346</strain>
    </source>
</reference>
<feature type="compositionally biased region" description="Basic and acidic residues" evidence="1">
    <location>
        <begin position="62"/>
        <end position="71"/>
    </location>
</feature>
<organism evidence="2 3">
    <name type="scientific">Streptomyces aurantiogriseus</name>
    <dbReference type="NCBI Taxonomy" id="66870"/>
    <lineage>
        <taxon>Bacteria</taxon>
        <taxon>Bacillati</taxon>
        <taxon>Actinomycetota</taxon>
        <taxon>Actinomycetes</taxon>
        <taxon>Kitasatosporales</taxon>
        <taxon>Streptomycetaceae</taxon>
        <taxon>Streptomyces</taxon>
    </lineage>
</organism>
<dbReference type="EMBL" id="BMSX01000023">
    <property type="protein sequence ID" value="GGR47476.1"/>
    <property type="molecule type" value="Genomic_DNA"/>
</dbReference>
<protein>
    <submittedName>
        <fullName evidence="2">Uncharacterized protein</fullName>
    </submittedName>
</protein>